<feature type="region of interest" description="Disordered" evidence="15">
    <location>
        <begin position="2654"/>
        <end position="2691"/>
    </location>
</feature>
<dbReference type="SMART" id="SM00180">
    <property type="entry name" value="EGF_Lam"/>
    <property type="match status" value="4"/>
</dbReference>
<feature type="transmembrane region" description="Helical" evidence="16">
    <location>
        <begin position="2588"/>
        <end position="2610"/>
    </location>
</feature>
<keyword evidence="9 16" id="KW-0472">Membrane</keyword>
<dbReference type="GO" id="GO:0016020">
    <property type="term" value="C:membrane"/>
    <property type="evidence" value="ECO:0007669"/>
    <property type="project" value="UniProtKB-SubCell"/>
</dbReference>
<dbReference type="CDD" id="cd00054">
    <property type="entry name" value="EGF_CA"/>
    <property type="match status" value="1"/>
</dbReference>
<dbReference type="InterPro" id="IPR002049">
    <property type="entry name" value="LE_dom"/>
</dbReference>
<dbReference type="GO" id="GO:0048731">
    <property type="term" value="P:system development"/>
    <property type="evidence" value="ECO:0007669"/>
    <property type="project" value="UniProtKB-ARBA"/>
</dbReference>
<dbReference type="PROSITE" id="PS01180">
    <property type="entry name" value="CUB"/>
    <property type="match status" value="2"/>
</dbReference>
<feature type="signal peptide" evidence="17">
    <location>
        <begin position="1"/>
        <end position="22"/>
    </location>
</feature>
<keyword evidence="10 13" id="KW-1015">Disulfide bond</keyword>
<dbReference type="Pfam" id="PF00053">
    <property type="entry name" value="EGF_laminin"/>
    <property type="match status" value="1"/>
</dbReference>
<dbReference type="Pfam" id="PF24981">
    <property type="entry name" value="Beta-prop_ATRN-LZTR1"/>
    <property type="match status" value="2"/>
</dbReference>
<evidence type="ECO:0000256" key="8">
    <source>
        <dbReference type="ARBA" id="ARBA00022989"/>
    </source>
</evidence>
<feature type="domain" description="CUB" evidence="18">
    <location>
        <begin position="23"/>
        <end position="134"/>
    </location>
</feature>
<dbReference type="PROSITE" id="PS00010">
    <property type="entry name" value="ASX_HYDROXYL"/>
    <property type="match status" value="2"/>
</dbReference>
<evidence type="ECO:0000256" key="5">
    <source>
        <dbReference type="ARBA" id="ARBA00022729"/>
    </source>
</evidence>
<dbReference type="Pfam" id="PF12947">
    <property type="entry name" value="EGF_3"/>
    <property type="match status" value="1"/>
</dbReference>
<keyword evidence="2" id="KW-0880">Kelch repeat</keyword>
<feature type="compositionally biased region" description="Low complexity" evidence="15">
    <location>
        <begin position="2755"/>
        <end position="2772"/>
    </location>
</feature>
<keyword evidence="7" id="KW-0106">Calcium</keyword>
<evidence type="ECO:0000256" key="12">
    <source>
        <dbReference type="ARBA" id="ARBA00023292"/>
    </source>
</evidence>
<sequence>MSRMQMFLALSLLLQCIVFGVACKGRYLLNGTYGVINHGNAQGKYLPSMHCEWLIDAGSTSKYITLSFSRMSTECSYDQLFVYDGQAYSSPMIGSFSGESVPDTVTATSGYMLIHFFSDRNYVLDGFEAVYTVTDCLLNCSSPAGHCVNHQCVCNPAYTGSACEHVICPRFEGSQCGSPNRGDCGLFSGLCDCKSGYTGYSCSFPYNSTEGNSTWYTLSPAGSGFAPRAGHATVFLENAIWTFGGHTLSTVLDDLYKYDFTTSLWTYINHTSPWPDGRHNLAAVGFRDAMYIYGGKTTAGVVSNELWLYNITSAQWSLHVSSSTDQPPALTDHTLTLVDDRWLYLFGGQTENGSFVSAMYRIDIANSGDWEAVVTKGGNPLDRRLVGHSAVYHQESRSVLVYGGFTTEYARFSNRTSHLHVFHVDYNYWSRVHYHNNSGEHPVPPIRAYHTAHILGNYMLVYGGYVHIHEYQEKCYDEHLHFYHLGCHMWVQPTNLEEFFNGVGVLGNAPNKGRFSHSSVVAFGDTLIILGGYRGTVLSDLIAYKVPPSVAVNQNSQSAVETYCLQYDVEGCQKDPDCVWCTQRKTPRTPGCIPRTQISTNCDGQLSDRQPCLGICYALQDCGSCTVQGQPPNTTQTERYLKDQCAWCVKESVCQKVTEPAGACNPPANIPADQSGWWGPSSPFLTSLDQCRLQDFPAGLHWLKYRSPPNLEQPDDVEIVKVTNVQVFEPEAALRFDLARLRGFIHPMGVQSFDGAPLRVAMGAGGIQGAHLNLNRNDSYDHLEEVARSPAVIRYQVTTASRSDGTVIFPQNTADHRYYTDMNATGFATKSILMALQWSARLLQPSVALKDFTSEFLEPFNSGFCANYTTCLACLSDISCGWCPASLTCELRNSSSLDAQHCGTADPVAHMTLNASSCVTCGDFVDCPSCAENTHCEWLKNISRCFRKGRYSSAVKDADSCPLQCYQRTNCSTCIDVYGECAWCSQTQTCFPFAEYVTRNAYGFCNRWVDNESTEKCTDCGQHTACKACLADFNCGWCGNVDNPTIGVCVLGDYVGASNVSSCSAVISESHNISSSEPADWSYQVCPDIQECILGLDDCHPNATCANTFDSYTCTCNRGFEGNGKTACDRTCYYQCIHGNCSKAPDYVCQCDLGWHGDECNTDCGCHGHSSCSQGTGLCDECQHWTMGNHCEICRPGSYGNAVTYGCTACNCNGHALESLGYCNIDNGTCYCADGYQGNQCESCAPGYYGDPRNGQKCYLKCQGRSVIANATQGALGALQGSGVTTTGQAYCLWAITPYTSLEEAASATQAPSITVTIEAGNINTVCNEDYVYIYDGHPPTLTANSGGHLLAAVCGQLETAVTVEVTSGLAVIQFEASRASSGQGWFNATYTVHSCPWSCRGHHQCVGGQCLCTDGHSGVNCEEQRCPNNCSAALGQGQCDSSKQLCTCSPGYTGVDCSQESSESITEYTLLSAPLPNTPDALNLQRMGHSLVHCEDDHLLAFGGYSLVSGAKNDMWAFNLTSEEWTLVSYSNTPPQPRWFHSAVCIPTLRAVYVLGGLIHSAGVTVASNELWKFTLDTGRWTQIALPATLYFPPLAGHTMTLVTDTRVVIIGGFSTENYFSNTTYELEVSTNSVQTLLNETTGKGNSPTGIYSHSAVYHPDSSAIYVFGGYKFDIDQTVISADLYTFSVDTLVWSILPPDTGNKPSGRYGHTAVNYGDAMLVLGGYNGTMLSQVLAYNYKCNLWSDWTQSVSPESVLKPALGQSAAVVNDSVYVLGGYDSSVMSSLVKLRPPADHCRVHSTKVQCLSTVGCSACVVTSNETNQTYCYANSAAVPGSCTPVNSSTVYHQGTVCDANHIASRLCVEYSNCGQCLATWPAHRSVNKVCQWCSNCPVGRCVTRGLNCTAVYYPPNCRNRLQRTVTGIQSCMESMCQATDCTKCGDLGHCIWTRQYKRSSEVARTLSVAPIFDWNCFTNTLLDATPQYNIISMPPHTCPVRCYQHVTCSACLSSSGSEGGWQRCAWSRTRNECMSPGYQPLHCVNGECGHMITDKNKCPARCSVHVKCSTCLSHAGCGWCALGGLDGAGVCMEGGLDGPSIGVCTAQNISLGQEPLPAVVANLTQYASGAPTWAYSACPPENECANGHHECKVNDDCVDEVQGYTCLCKTGYQRNTTTDLCVPVCFGGQGCNQGTCVAPDVCECRFGWVGQKCATECQCNKHSTCQSDTQTDVCLDCKNNTKGTHCELCKPLYVGNPVNGGSCISCQDYCNNHSSVCLSEVEYQMVLNDFKLLSFVPSWVTEGPPDGSARCVGCLGNTEGATCSQCKRGYFRKSTESPTNDCTKCKCQGHGDTCDASSGANCPCGNNTKTPTCGDGSVPCEDVQCSVCKEYFLGIPTNGHHCYHKMTVDRDFCFDPDTQNFCTQNPTRLQKGQTVFFAVQPRYLNVDIRVTIDVTSGGVDVYFSPYNDTFIVSVDPNSWKHNITIDPSYVAVDSQSSRRRRSTTSNGTHTLYNLRSMEAEEMVTYVTIDTPRTVLIVRNVKFRLVITLPHESDIHNLKEAKFFTVLQGIGSATTNESFGNLYFRQDQPHIDLFVFFSVFFSSFFKFLSLCVLVWKIKQVHDTRQNTQRRLMEMEHMASRPFGKVMVYLDEEELFSQSPPMRRKRLRPKSRRKHRSSGPDNLEQVDDDDEFNINPIALEPTDDGIAAVGTVVVQLPGGTSAPVQAYLGSALMTLRVMYPTLNTQKNPVRRRTTNTNSGPNTQQTVNSTSGNSNSSSA</sequence>
<gene>
    <name evidence="22" type="primary">LOC106179515</name>
</gene>
<evidence type="ECO:0000256" key="10">
    <source>
        <dbReference type="ARBA" id="ARBA00023157"/>
    </source>
</evidence>
<evidence type="ECO:0000256" key="11">
    <source>
        <dbReference type="ARBA" id="ARBA00023180"/>
    </source>
</evidence>
<dbReference type="SMART" id="SM00181">
    <property type="entry name" value="EGF"/>
    <property type="match status" value="11"/>
</dbReference>
<evidence type="ECO:0000256" key="2">
    <source>
        <dbReference type="ARBA" id="ARBA00022441"/>
    </source>
</evidence>
<feature type="disulfide bond" evidence="14">
    <location>
        <begin position="1232"/>
        <end position="1241"/>
    </location>
</feature>
<reference evidence="22" key="2">
    <citation type="submission" date="2025-08" db="UniProtKB">
        <authorList>
            <consortium name="RefSeq"/>
        </authorList>
    </citation>
    <scope>IDENTIFICATION</scope>
</reference>
<feature type="domain" description="EGF-like" evidence="19">
    <location>
        <begin position="2136"/>
        <end position="2178"/>
    </location>
</feature>
<feature type="domain" description="EGF-like" evidence="19">
    <location>
        <begin position="1088"/>
        <end position="1129"/>
    </location>
</feature>
<keyword evidence="11" id="KW-0325">Glycoprotein</keyword>
<dbReference type="RefSeq" id="XP_023931416.1">
    <property type="nucleotide sequence ID" value="XM_024075648.1"/>
</dbReference>
<dbReference type="InterPro" id="IPR056737">
    <property type="entry name" value="Beta-prop_ATRN-MKLN-like"/>
</dbReference>
<dbReference type="Gene3D" id="2.120.10.80">
    <property type="entry name" value="Kelch-type beta propeller"/>
    <property type="match status" value="4"/>
</dbReference>
<evidence type="ECO:0000256" key="16">
    <source>
        <dbReference type="SAM" id="Phobius"/>
    </source>
</evidence>
<feature type="domain" description="EGF-like" evidence="19">
    <location>
        <begin position="1423"/>
        <end position="1459"/>
    </location>
</feature>
<keyword evidence="3 13" id="KW-0245">EGF-like domain</keyword>
<dbReference type="PRINTS" id="PR00011">
    <property type="entry name" value="EGFLAMININ"/>
</dbReference>
<dbReference type="PROSITE" id="PS01248">
    <property type="entry name" value="EGF_LAM_1"/>
    <property type="match status" value="4"/>
</dbReference>
<feature type="disulfide bond" evidence="13">
    <location>
        <begin position="1449"/>
        <end position="1458"/>
    </location>
</feature>
<dbReference type="GO" id="GO:0048513">
    <property type="term" value="P:animal organ development"/>
    <property type="evidence" value="ECO:0007669"/>
    <property type="project" value="UniProtKB-ARBA"/>
</dbReference>
<reference evidence="22" key="1">
    <citation type="journal article" date="2015" name="Nat. Commun.">
        <title>The Lingula genome provides insights into brachiopod evolution and the origin of phosphate biomineralization.</title>
        <authorList>
            <person name="Luo Y.J."/>
            <person name="Takeuchi T."/>
            <person name="Koyanagi R."/>
            <person name="Yamada L."/>
            <person name="Kanda M."/>
            <person name="Khalturina M."/>
            <person name="Fujie M."/>
            <person name="Yamasaki S.I."/>
            <person name="Endo K."/>
            <person name="Satoh N."/>
        </authorList>
    </citation>
    <scope>NUCLEOTIDE SEQUENCE</scope>
</reference>
<dbReference type="GO" id="GO:0005509">
    <property type="term" value="F:calcium ion binding"/>
    <property type="evidence" value="ECO:0007669"/>
    <property type="project" value="InterPro"/>
</dbReference>
<feature type="chain" id="PRO_5015117217" evidence="17">
    <location>
        <begin position="23"/>
        <end position="2772"/>
    </location>
</feature>
<feature type="domain" description="CUB" evidence="18">
    <location>
        <begin position="1262"/>
        <end position="1394"/>
    </location>
</feature>
<evidence type="ECO:0000256" key="6">
    <source>
        <dbReference type="ARBA" id="ARBA00022737"/>
    </source>
</evidence>
<evidence type="ECO:0000256" key="14">
    <source>
        <dbReference type="PROSITE-ProRule" id="PRU00460"/>
    </source>
</evidence>
<organism evidence="21 22">
    <name type="scientific">Lingula anatina</name>
    <name type="common">Brachiopod</name>
    <name type="synonym">Lingula unguis</name>
    <dbReference type="NCBI Taxonomy" id="7574"/>
    <lineage>
        <taxon>Eukaryota</taxon>
        <taxon>Metazoa</taxon>
        <taxon>Spiralia</taxon>
        <taxon>Lophotrochozoa</taxon>
        <taxon>Brachiopoda</taxon>
        <taxon>Linguliformea</taxon>
        <taxon>Lingulata</taxon>
        <taxon>Lingulida</taxon>
        <taxon>Linguloidea</taxon>
        <taxon>Lingulidae</taxon>
        <taxon>Lingula</taxon>
    </lineage>
</organism>
<dbReference type="CDD" id="cd00055">
    <property type="entry name" value="EGF_Lam"/>
    <property type="match status" value="3"/>
</dbReference>
<dbReference type="Proteomes" id="UP000085678">
    <property type="component" value="Unplaced"/>
</dbReference>
<dbReference type="PROSITE" id="PS00022">
    <property type="entry name" value="EGF_1"/>
    <property type="match status" value="1"/>
</dbReference>
<evidence type="ECO:0000313" key="22">
    <source>
        <dbReference type="RefSeq" id="XP_023931416.1"/>
    </source>
</evidence>
<dbReference type="Gene3D" id="2.60.120.290">
    <property type="entry name" value="Spermadhesin, CUB domain"/>
    <property type="match status" value="2"/>
</dbReference>
<evidence type="ECO:0000256" key="9">
    <source>
        <dbReference type="ARBA" id="ARBA00023136"/>
    </source>
</evidence>
<dbReference type="InterPro" id="IPR035914">
    <property type="entry name" value="Sperma_CUB_dom_sf"/>
</dbReference>
<evidence type="ECO:0000313" key="21">
    <source>
        <dbReference type="Proteomes" id="UP000085678"/>
    </source>
</evidence>
<evidence type="ECO:0000259" key="18">
    <source>
        <dbReference type="PROSITE" id="PS01180"/>
    </source>
</evidence>
<evidence type="ECO:0000256" key="15">
    <source>
        <dbReference type="SAM" id="MobiDB-lite"/>
    </source>
</evidence>
<dbReference type="InterPro" id="IPR000152">
    <property type="entry name" value="EGF-type_Asp/Asn_hydroxyl_site"/>
</dbReference>
<feature type="domain" description="Laminin EGF-like" evidence="20">
    <location>
        <begin position="1164"/>
        <end position="1209"/>
    </location>
</feature>
<dbReference type="InterPro" id="IPR000742">
    <property type="entry name" value="EGF"/>
</dbReference>
<comment type="subcellular location">
    <subcellularLocation>
        <location evidence="1">Membrane</location>
        <topology evidence="1">Single-pass type I membrane protein</topology>
    </subcellularLocation>
</comment>
<feature type="disulfide bond" evidence="14">
    <location>
        <begin position="1182"/>
        <end position="1191"/>
    </location>
</feature>
<feature type="disulfide bond" evidence="14">
    <location>
        <begin position="1244"/>
        <end position="1258"/>
    </location>
</feature>
<dbReference type="PANTHER" id="PTHR46093:SF16">
    <property type="entry name" value="MULTIPLE EGF-LIKE-DOMAINS 8"/>
    <property type="match status" value="1"/>
</dbReference>
<dbReference type="PROSITE" id="PS50026">
    <property type="entry name" value="EGF_3"/>
    <property type="match status" value="3"/>
</dbReference>
<keyword evidence="4 16" id="KW-0812">Transmembrane</keyword>
<accession>A0A2R2MMH3</accession>
<dbReference type="InterPro" id="IPR018097">
    <property type="entry name" value="EGF_Ca-bd_CS"/>
</dbReference>
<dbReference type="SUPFAM" id="SSF117281">
    <property type="entry name" value="Kelch motif"/>
    <property type="match status" value="2"/>
</dbReference>
<dbReference type="SUPFAM" id="SSF57196">
    <property type="entry name" value="EGF/Laminin"/>
    <property type="match status" value="3"/>
</dbReference>
<dbReference type="InterPro" id="IPR056863">
    <property type="entry name" value="LMN_ATRN_NET-like_EGF"/>
</dbReference>
<dbReference type="Pfam" id="PF24973">
    <property type="entry name" value="EGF_LMN_ATRN"/>
    <property type="match status" value="3"/>
</dbReference>
<evidence type="ECO:0000259" key="19">
    <source>
        <dbReference type="PROSITE" id="PS50026"/>
    </source>
</evidence>
<dbReference type="GO" id="GO:0005604">
    <property type="term" value="C:basement membrane"/>
    <property type="evidence" value="ECO:0007669"/>
    <property type="project" value="UniProtKB-ARBA"/>
</dbReference>
<dbReference type="InterPro" id="IPR000859">
    <property type="entry name" value="CUB_dom"/>
</dbReference>
<keyword evidence="5 17" id="KW-0732">Signal</keyword>
<dbReference type="CDD" id="cd00041">
    <property type="entry name" value="CUB"/>
    <property type="match status" value="1"/>
</dbReference>
<dbReference type="PROSITE" id="PS50027">
    <property type="entry name" value="EGF_LAM_2"/>
    <property type="match status" value="2"/>
</dbReference>
<proteinExistence type="predicted"/>
<evidence type="ECO:0000256" key="7">
    <source>
        <dbReference type="ARBA" id="ARBA00022837"/>
    </source>
</evidence>
<name>A0A2R2MMH3_LINAN</name>
<feature type="domain" description="Laminin EGF-like" evidence="20">
    <location>
        <begin position="1210"/>
        <end position="1260"/>
    </location>
</feature>
<evidence type="ECO:0000256" key="17">
    <source>
        <dbReference type="SAM" id="SignalP"/>
    </source>
</evidence>
<comment type="caution">
    <text evidence="13">Lacks conserved residue(s) required for the propagation of feature annotation.</text>
</comment>
<dbReference type="Pfam" id="PF00431">
    <property type="entry name" value="CUB"/>
    <property type="match status" value="1"/>
</dbReference>
<evidence type="ECO:0000256" key="3">
    <source>
        <dbReference type="ARBA" id="ARBA00022536"/>
    </source>
</evidence>
<feature type="region of interest" description="Disordered" evidence="15">
    <location>
        <begin position="2737"/>
        <end position="2772"/>
    </location>
</feature>
<evidence type="ECO:0000256" key="4">
    <source>
        <dbReference type="ARBA" id="ARBA00022692"/>
    </source>
</evidence>
<dbReference type="InterPro" id="IPR015915">
    <property type="entry name" value="Kelch-typ_b-propeller"/>
</dbReference>
<dbReference type="FunFam" id="2.10.25.10:FF:000202">
    <property type="entry name" value="Multiple epidermal growth factor-like domains 8"/>
    <property type="match status" value="1"/>
</dbReference>
<dbReference type="PANTHER" id="PTHR46093">
    <property type="entry name" value="ACYL-COA-BINDING DOMAIN-CONTAINING PROTEIN 5"/>
    <property type="match status" value="1"/>
</dbReference>
<keyword evidence="6" id="KW-0677">Repeat</keyword>
<dbReference type="PROSITE" id="PS01186">
    <property type="entry name" value="EGF_2"/>
    <property type="match status" value="3"/>
</dbReference>
<keyword evidence="8 16" id="KW-1133">Transmembrane helix</keyword>
<dbReference type="PROSITE" id="PS01187">
    <property type="entry name" value="EGF_CA"/>
    <property type="match status" value="1"/>
</dbReference>
<evidence type="ECO:0000256" key="1">
    <source>
        <dbReference type="ARBA" id="ARBA00004479"/>
    </source>
</evidence>
<dbReference type="InterPro" id="IPR024731">
    <property type="entry name" value="NELL2-like_EGF"/>
</dbReference>
<dbReference type="GeneID" id="106179515"/>
<dbReference type="InterPro" id="IPR001881">
    <property type="entry name" value="EGF-like_Ca-bd_dom"/>
</dbReference>
<keyword evidence="21" id="KW-1185">Reference proteome</keyword>
<keyword evidence="12 14" id="KW-0424">Laminin EGF-like domain</keyword>
<evidence type="ECO:0000256" key="13">
    <source>
        <dbReference type="PROSITE-ProRule" id="PRU00076"/>
    </source>
</evidence>
<evidence type="ECO:0000259" key="20">
    <source>
        <dbReference type="PROSITE" id="PS50027"/>
    </source>
</evidence>
<dbReference type="InterPro" id="IPR016201">
    <property type="entry name" value="PSI"/>
</dbReference>
<dbReference type="SMART" id="SM00179">
    <property type="entry name" value="EGF_CA"/>
    <property type="match status" value="2"/>
</dbReference>
<dbReference type="Gene3D" id="2.10.25.10">
    <property type="entry name" value="Laminin"/>
    <property type="match status" value="8"/>
</dbReference>
<dbReference type="SUPFAM" id="SSF49854">
    <property type="entry name" value="Spermadhesin, CUB domain"/>
    <property type="match status" value="2"/>
</dbReference>
<dbReference type="OrthoDB" id="263283at2759"/>
<dbReference type="PROSITE" id="PS51257">
    <property type="entry name" value="PROKAR_LIPOPROTEIN"/>
    <property type="match status" value="1"/>
</dbReference>
<dbReference type="SMART" id="SM00423">
    <property type="entry name" value="PSI"/>
    <property type="match status" value="8"/>
</dbReference>
<protein>
    <submittedName>
        <fullName evidence="22">Multiple epidermal growth factor-like domains protein 8 isoform X4</fullName>
    </submittedName>
</protein>
<feature type="compositionally biased region" description="Basic residues" evidence="15">
    <location>
        <begin position="2656"/>
        <end position="2671"/>
    </location>
</feature>
<dbReference type="SMART" id="SM00042">
    <property type="entry name" value="CUB"/>
    <property type="match status" value="1"/>
</dbReference>
<dbReference type="FunFam" id="2.10.25.10:FF:000188">
    <property type="entry name" value="Laminin subunit gamma 2"/>
    <property type="match status" value="1"/>
</dbReference>